<keyword evidence="1" id="KW-1133">Transmembrane helix</keyword>
<evidence type="ECO:0000313" key="2">
    <source>
        <dbReference type="EMBL" id="BBO23965.1"/>
    </source>
</evidence>
<gene>
    <name evidence="2" type="ORF">NPRO_15600</name>
</gene>
<feature type="transmembrane region" description="Helical" evidence="1">
    <location>
        <begin position="45"/>
        <end position="68"/>
    </location>
</feature>
<organism evidence="2 3">
    <name type="scientific">Candidatus Nitrosymbiomonas proteolyticus</name>
    <dbReference type="NCBI Taxonomy" id="2608984"/>
    <lineage>
        <taxon>Bacteria</taxon>
        <taxon>Bacillati</taxon>
        <taxon>Armatimonadota</taxon>
        <taxon>Armatimonadota incertae sedis</taxon>
        <taxon>Candidatus Nitrosymbiomonas</taxon>
    </lineage>
</organism>
<evidence type="ECO:0000313" key="3">
    <source>
        <dbReference type="Proteomes" id="UP000662873"/>
    </source>
</evidence>
<proteinExistence type="predicted"/>
<keyword evidence="1" id="KW-0812">Transmembrane</keyword>
<feature type="transmembrane region" description="Helical" evidence="1">
    <location>
        <begin position="6"/>
        <end position="33"/>
    </location>
</feature>
<evidence type="ECO:0000256" key="1">
    <source>
        <dbReference type="SAM" id="Phobius"/>
    </source>
</evidence>
<keyword evidence="1" id="KW-0472">Membrane</keyword>
<dbReference type="Proteomes" id="UP000662873">
    <property type="component" value="Chromosome"/>
</dbReference>
<dbReference type="AlphaFoldDB" id="A0A809RHK7"/>
<accession>A0A809RHK7</accession>
<reference evidence="2" key="1">
    <citation type="journal article" name="DNA Res.">
        <title>The physiological potential of anammox bacteria as revealed by their core genome structure.</title>
        <authorList>
            <person name="Okubo T."/>
            <person name="Toyoda A."/>
            <person name="Fukuhara K."/>
            <person name="Uchiyama I."/>
            <person name="Harigaya Y."/>
            <person name="Kuroiwa M."/>
            <person name="Suzuki T."/>
            <person name="Murakami Y."/>
            <person name="Suwa Y."/>
            <person name="Takami H."/>
        </authorList>
    </citation>
    <scope>NUCLEOTIDE SEQUENCE</scope>
    <source>
        <strain evidence="2">317325-2</strain>
    </source>
</reference>
<name>A0A809RHK7_9BACT</name>
<dbReference type="KEGG" id="npy:NPRO_15600"/>
<feature type="transmembrane region" description="Helical" evidence="1">
    <location>
        <begin position="74"/>
        <end position="99"/>
    </location>
</feature>
<dbReference type="EMBL" id="AP021858">
    <property type="protein sequence ID" value="BBO23965.1"/>
    <property type="molecule type" value="Genomic_DNA"/>
</dbReference>
<protein>
    <submittedName>
        <fullName evidence="2">Uncharacterized protein</fullName>
    </submittedName>
</protein>
<sequence length="135" mass="14864">MELDSGIVFVLALLVLTFGSVLLAGYAYFLYLAGVRLSHTRLRRLNRFVAMTLIGGACVLVVTLGVLALPVENFFRIVLAICLVFIHTQPTCVGYYAGVEMKRIEDSKRFAKNVDDWLADWECGSIGASPDDSSQ</sequence>